<dbReference type="EMBL" id="HBIZ01033285">
    <property type="protein sequence ID" value="CAE0768596.1"/>
    <property type="molecule type" value="Transcribed_RNA"/>
</dbReference>
<proteinExistence type="predicted"/>
<reference evidence="7" key="1">
    <citation type="submission" date="2021-01" db="EMBL/GenBank/DDBJ databases">
        <authorList>
            <person name="Corre E."/>
            <person name="Pelletier E."/>
            <person name="Niang G."/>
            <person name="Scheremetjew M."/>
            <person name="Finn R."/>
            <person name="Kale V."/>
            <person name="Holt S."/>
            <person name="Cochrane G."/>
            <person name="Meng A."/>
            <person name="Brown T."/>
            <person name="Cohen L."/>
        </authorList>
    </citation>
    <scope>NUCLEOTIDE SEQUENCE</scope>
    <source>
        <strain evidence="7">CCMP645</strain>
    </source>
</reference>
<protein>
    <recommendedName>
        <fullName evidence="6">Amino acid transporter transmembrane domain-containing protein</fullName>
    </recommendedName>
</protein>
<evidence type="ECO:0000259" key="6">
    <source>
        <dbReference type="Pfam" id="PF01490"/>
    </source>
</evidence>
<dbReference type="AlphaFoldDB" id="A0A7S4BK67"/>
<evidence type="ECO:0000256" key="4">
    <source>
        <dbReference type="ARBA" id="ARBA00023136"/>
    </source>
</evidence>
<organism evidence="7">
    <name type="scientific">Chrysotila carterae</name>
    <name type="common">Marine alga</name>
    <name type="synonym">Syracosphaera carterae</name>
    <dbReference type="NCBI Taxonomy" id="13221"/>
    <lineage>
        <taxon>Eukaryota</taxon>
        <taxon>Haptista</taxon>
        <taxon>Haptophyta</taxon>
        <taxon>Prymnesiophyceae</taxon>
        <taxon>Isochrysidales</taxon>
        <taxon>Isochrysidaceae</taxon>
        <taxon>Chrysotila</taxon>
    </lineage>
</organism>
<keyword evidence="4 5" id="KW-0472">Membrane</keyword>
<dbReference type="GO" id="GO:0015179">
    <property type="term" value="F:L-amino acid transmembrane transporter activity"/>
    <property type="evidence" value="ECO:0007669"/>
    <property type="project" value="TreeGrafter"/>
</dbReference>
<name>A0A7S4BK67_CHRCT</name>
<evidence type="ECO:0000256" key="5">
    <source>
        <dbReference type="SAM" id="Phobius"/>
    </source>
</evidence>
<dbReference type="InterPro" id="IPR013057">
    <property type="entry name" value="AA_transpt_TM"/>
</dbReference>
<feature type="transmembrane region" description="Helical" evidence="5">
    <location>
        <begin position="500"/>
        <end position="523"/>
    </location>
</feature>
<evidence type="ECO:0000256" key="1">
    <source>
        <dbReference type="ARBA" id="ARBA00004141"/>
    </source>
</evidence>
<feature type="transmembrane region" description="Helical" evidence="5">
    <location>
        <begin position="344"/>
        <end position="365"/>
    </location>
</feature>
<dbReference type="PANTHER" id="PTHR22950">
    <property type="entry name" value="AMINO ACID TRANSPORTER"/>
    <property type="match status" value="1"/>
</dbReference>
<evidence type="ECO:0000256" key="3">
    <source>
        <dbReference type="ARBA" id="ARBA00022989"/>
    </source>
</evidence>
<gene>
    <name evidence="7" type="ORF">PCAR00345_LOCUS21208</name>
</gene>
<feature type="transmembrane region" description="Helical" evidence="5">
    <location>
        <begin position="474"/>
        <end position="494"/>
    </location>
</feature>
<keyword evidence="2 5" id="KW-0812">Transmembrane</keyword>
<feature type="transmembrane region" description="Helical" evidence="5">
    <location>
        <begin position="305"/>
        <end position="324"/>
    </location>
</feature>
<keyword evidence="3 5" id="KW-1133">Transmembrane helix</keyword>
<feature type="domain" description="Amino acid transporter transmembrane" evidence="6">
    <location>
        <begin position="170"/>
        <end position="557"/>
    </location>
</feature>
<dbReference type="Pfam" id="PF01490">
    <property type="entry name" value="Aa_trans"/>
    <property type="match status" value="1"/>
</dbReference>
<evidence type="ECO:0000313" key="7">
    <source>
        <dbReference type="EMBL" id="CAE0768596.1"/>
    </source>
</evidence>
<feature type="transmembrane region" description="Helical" evidence="5">
    <location>
        <begin position="535"/>
        <end position="555"/>
    </location>
</feature>
<accession>A0A7S4BK67</accession>
<evidence type="ECO:0000256" key="2">
    <source>
        <dbReference type="ARBA" id="ARBA00022692"/>
    </source>
</evidence>
<feature type="transmembrane region" description="Helical" evidence="5">
    <location>
        <begin position="386"/>
        <end position="404"/>
    </location>
</feature>
<sequence>MHLLRGGGGASKVPAEVALELREDDRESCTTVTKRVSECDSCGSSTAAQVQRGSRGNALAENAKEIDNPHTAGSRLGQTRKGWGNSSFFGGDETGDDVDCGGLAATCAWGGKRGRARGYKAGGSVEEVAVDPVDEATVTDVGVIKQHLRRAPDWAAAINNIAFMCVPRAVPACMAQTGWPLGLLSLAYSSIVTYDTGRLLGTVCNLRPELSSFPELAGESFAFWRERRGDARHVCERWRKGASRTTLAVQFATYYLTGVAELIYFEQFCGQLFERSGLCQWQWLLVVSLVSLPVLQVPTFNESRWVALFLGALPLVLNVAVFYYEVLLVQPWNCTPGPAFQPPTTRSAFMGFAAFAYAFGGHGMYPEEIREMKTPSSWPKVMRWTYGVALPLYWSCGILGYAAYGDFAQANINLNFPANTANTVSLIVQLVQEVYFVLSSNLVLLLAIELGLGVDPSVHFRPKWKGMPPVLARFLLRTAFFATQVLLAQMLLAGEGDTLLALQSLIGAVGMIAFTYFLPYVFYVLLTPARIPPLYLGWCVLNVVIGFVVMALGLVSSVQELLESSAGIFAGSCEIPYAYAPRDPEDPCALSGLPLGAQ</sequence>
<dbReference type="PANTHER" id="PTHR22950:SF349">
    <property type="entry name" value="AMINO ACID TRANSPORTER TRANSMEMBRANE DOMAIN-CONTAINING PROTEIN"/>
    <property type="match status" value="1"/>
</dbReference>
<dbReference type="GO" id="GO:0005774">
    <property type="term" value="C:vacuolar membrane"/>
    <property type="evidence" value="ECO:0007669"/>
    <property type="project" value="TreeGrafter"/>
</dbReference>
<comment type="subcellular location">
    <subcellularLocation>
        <location evidence="1">Membrane</location>
        <topology evidence="1">Multi-pass membrane protein</topology>
    </subcellularLocation>
</comment>